<dbReference type="SUPFAM" id="SSF55821">
    <property type="entry name" value="YrdC/RibB"/>
    <property type="match status" value="1"/>
</dbReference>
<evidence type="ECO:0000313" key="2">
    <source>
        <dbReference type="EMBL" id="VAW95344.1"/>
    </source>
</evidence>
<dbReference type="InterPro" id="IPR052532">
    <property type="entry name" value="SUA5_domain"/>
</dbReference>
<accession>A0A3B1AN54</accession>
<gene>
    <name evidence="2" type="ORF">MNBD_GAMMA23-973</name>
</gene>
<proteinExistence type="predicted"/>
<dbReference type="InterPro" id="IPR006070">
    <property type="entry name" value="Sua5-like_dom"/>
</dbReference>
<organism evidence="2">
    <name type="scientific">hydrothermal vent metagenome</name>
    <dbReference type="NCBI Taxonomy" id="652676"/>
    <lineage>
        <taxon>unclassified sequences</taxon>
        <taxon>metagenomes</taxon>
        <taxon>ecological metagenomes</taxon>
    </lineage>
</organism>
<dbReference type="Pfam" id="PF01300">
    <property type="entry name" value="Sua5_yciO_yrdC"/>
    <property type="match status" value="1"/>
</dbReference>
<evidence type="ECO:0000259" key="1">
    <source>
        <dbReference type="PROSITE" id="PS51163"/>
    </source>
</evidence>
<dbReference type="PANTHER" id="PTHR42828:SF3">
    <property type="entry name" value="THREONYLCARBAMOYL-AMP SYNTHASE"/>
    <property type="match status" value="1"/>
</dbReference>
<dbReference type="NCBIfam" id="TIGR00057">
    <property type="entry name" value="L-threonylcarbamoyladenylate synthase"/>
    <property type="match status" value="1"/>
</dbReference>
<dbReference type="Gene3D" id="3.90.870.10">
    <property type="entry name" value="DHBP synthase"/>
    <property type="match status" value="1"/>
</dbReference>
<dbReference type="GO" id="GO:0003725">
    <property type="term" value="F:double-stranded RNA binding"/>
    <property type="evidence" value="ECO:0007669"/>
    <property type="project" value="InterPro"/>
</dbReference>
<dbReference type="EMBL" id="UOFT01000045">
    <property type="protein sequence ID" value="VAW95344.1"/>
    <property type="molecule type" value="Genomic_DNA"/>
</dbReference>
<dbReference type="PANTHER" id="PTHR42828">
    <property type="entry name" value="DHBP SYNTHASE RIBB-LIKE ALPHA/BETA DOMAIN-CONTAINING PROTEIN"/>
    <property type="match status" value="1"/>
</dbReference>
<dbReference type="InterPro" id="IPR017945">
    <property type="entry name" value="DHBP_synth_RibB-like_a/b_dom"/>
</dbReference>
<name>A0A3B1AN54_9ZZZZ</name>
<feature type="domain" description="YrdC-like" evidence="1">
    <location>
        <begin position="14"/>
        <end position="200"/>
    </location>
</feature>
<protein>
    <submittedName>
        <fullName evidence="2">Hypothetical YciO protein, TsaC/YrdC paralog</fullName>
    </submittedName>
</protein>
<dbReference type="PROSITE" id="PS51163">
    <property type="entry name" value="YRDC"/>
    <property type="match status" value="1"/>
</dbReference>
<dbReference type="AlphaFoldDB" id="A0A3B1AN54"/>
<reference evidence="2" key="1">
    <citation type="submission" date="2018-06" db="EMBL/GenBank/DDBJ databases">
        <authorList>
            <person name="Zhirakovskaya E."/>
        </authorList>
    </citation>
    <scope>NUCLEOTIDE SEQUENCE</scope>
</reference>
<sequence length="205" mass="23069">MSQFFQIHPDNPQGRLIHQAVEMVRQGAVIVYPTDSAYAIGCHLGDKKALDRIRRIRQVDDKHNFTLVCRDLSEIATYAKVGNQAYRLINAHTPGPYTFILEATREVPRRLLHPKRRTIGIRVPDNRIAMALLSELNEPLMSSTLILPDEEMPMTDAEDIREHLEHDVDLIIDGGHFGAEPTTVVGLQDGNSEILRVGKGVVDDF</sequence>